<gene>
    <name evidence="1" type="ORF">SCAR479_12060</name>
</gene>
<dbReference type="InterPro" id="IPR032675">
    <property type="entry name" value="LRR_dom_sf"/>
</dbReference>
<dbReference type="SUPFAM" id="SSF52047">
    <property type="entry name" value="RNI-like"/>
    <property type="match status" value="1"/>
</dbReference>
<proteinExistence type="predicted"/>
<name>A0ABR2XC50_9PEZI</name>
<dbReference type="Gene3D" id="3.80.10.10">
    <property type="entry name" value="Ribonuclease Inhibitor"/>
    <property type="match status" value="1"/>
</dbReference>
<reference evidence="1 2" key="1">
    <citation type="submission" date="2024-02" db="EMBL/GenBank/DDBJ databases">
        <title>First draft genome assembly of two strains of Seiridium cardinale.</title>
        <authorList>
            <person name="Emiliani G."/>
            <person name="Scali E."/>
        </authorList>
    </citation>
    <scope>NUCLEOTIDE SEQUENCE [LARGE SCALE GENOMIC DNA]</scope>
    <source>
        <strain evidence="1 2">BM-138-000479</strain>
    </source>
</reference>
<organism evidence="1 2">
    <name type="scientific">Seiridium cardinale</name>
    <dbReference type="NCBI Taxonomy" id="138064"/>
    <lineage>
        <taxon>Eukaryota</taxon>
        <taxon>Fungi</taxon>
        <taxon>Dikarya</taxon>
        <taxon>Ascomycota</taxon>
        <taxon>Pezizomycotina</taxon>
        <taxon>Sordariomycetes</taxon>
        <taxon>Xylariomycetidae</taxon>
        <taxon>Amphisphaeriales</taxon>
        <taxon>Sporocadaceae</taxon>
        <taxon>Seiridium</taxon>
    </lineage>
</organism>
<sequence length="487" mass="55340">MQPSTAESLVVQSNKVHICSARHFASHLPELTDPNFQVPPGKTIPPFSPSHASLGRDHFMDGLPVELLRLIFGYCDRPSVRNLREANRTLATIGYEYMLSPRFTVLGYRNDIDRLRNIALHPQLRATIDSVVINLSDVDDYDARHAAWLQHFVQLPEERQLTLSSAWTEYPKIAENRKMLNQFHTRADDLREAFVGLPNLKEVMVTFTECPVDNEVLRDVYGVPSCRRMDRTMGYNNLNTIIAALHGLPLSSLSIDWFPLEILKIPNNRRHWFTHSRSLTTLTRLDLTLDPSGLQGPASAMKAVNGLGYVLQQPTQLRNLRLAFHPYSSPDSKFALSFRELLNGFVYPELTDLTLVGMSCEEGDLKNFIAQHQSTLRRLRLGGRGLAKPYQASLGGMHIREGTLKSLFVGLRAKLAELERLHLEGIFECEGQYETYNFYPLTNEDWEEVPRPTWVHSSRETISCLPFEQFLTSGGPYPGYAFGQQNN</sequence>
<protein>
    <submittedName>
        <fullName evidence="1">F-box domain-containing protein</fullName>
    </submittedName>
</protein>
<dbReference type="CDD" id="cd09917">
    <property type="entry name" value="F-box_SF"/>
    <property type="match status" value="1"/>
</dbReference>
<dbReference type="Proteomes" id="UP001465668">
    <property type="component" value="Unassembled WGS sequence"/>
</dbReference>
<keyword evidence="2" id="KW-1185">Reference proteome</keyword>
<comment type="caution">
    <text evidence="1">The sequence shown here is derived from an EMBL/GenBank/DDBJ whole genome shotgun (WGS) entry which is preliminary data.</text>
</comment>
<accession>A0ABR2XC50</accession>
<evidence type="ECO:0000313" key="1">
    <source>
        <dbReference type="EMBL" id="KAK9771327.1"/>
    </source>
</evidence>
<dbReference type="EMBL" id="JARVKM010000077">
    <property type="protein sequence ID" value="KAK9771327.1"/>
    <property type="molecule type" value="Genomic_DNA"/>
</dbReference>
<evidence type="ECO:0000313" key="2">
    <source>
        <dbReference type="Proteomes" id="UP001465668"/>
    </source>
</evidence>